<dbReference type="InterPro" id="IPR035896">
    <property type="entry name" value="AN1-like_Znf"/>
</dbReference>
<reference evidence="6 7" key="1">
    <citation type="submission" date="2009-12" db="EMBL/GenBank/DDBJ databases">
        <title>The draft genome of Batrachochytrium dendrobatidis.</title>
        <authorList>
            <consortium name="US DOE Joint Genome Institute (JGI-PGF)"/>
            <person name="Kuo A."/>
            <person name="Salamov A."/>
            <person name="Schmutz J."/>
            <person name="Lucas S."/>
            <person name="Pitluck S."/>
            <person name="Rosenblum E."/>
            <person name="Stajich J."/>
            <person name="Eisen M."/>
            <person name="Grigoriev I.V."/>
        </authorList>
    </citation>
    <scope>NUCLEOTIDE SEQUENCE [LARGE SCALE GENOMIC DNA]</scope>
    <source>
        <strain evidence="7">JAM81 / FGSC 10211</strain>
    </source>
</reference>
<evidence type="ECO:0000259" key="5">
    <source>
        <dbReference type="PROSITE" id="PS51039"/>
    </source>
</evidence>
<dbReference type="Pfam" id="PF25327">
    <property type="entry name" value="UBL_ZFAND1"/>
    <property type="match status" value="1"/>
</dbReference>
<dbReference type="PANTHER" id="PTHR14677">
    <property type="entry name" value="ARSENITE INDUCUBLE RNA ASSOCIATED PROTEIN AIP-1-RELATED"/>
    <property type="match status" value="1"/>
</dbReference>
<evidence type="ECO:0000256" key="4">
    <source>
        <dbReference type="PROSITE-ProRule" id="PRU00449"/>
    </source>
</evidence>
<dbReference type="RefSeq" id="XP_006682310.1">
    <property type="nucleotide sequence ID" value="XM_006682247.1"/>
</dbReference>
<gene>
    <name evidence="6" type="ORF">BATDEDRAFT_91917</name>
</gene>
<dbReference type="PROSITE" id="PS51039">
    <property type="entry name" value="ZF_AN1"/>
    <property type="match status" value="1"/>
</dbReference>
<dbReference type="GO" id="GO:0005737">
    <property type="term" value="C:cytoplasm"/>
    <property type="evidence" value="ECO:0000318"/>
    <property type="project" value="GO_Central"/>
</dbReference>
<dbReference type="AlphaFoldDB" id="F4PCH8"/>
<dbReference type="SUPFAM" id="SSF118310">
    <property type="entry name" value="AN1-like Zinc finger"/>
    <property type="match status" value="2"/>
</dbReference>
<proteinExistence type="predicted"/>
<dbReference type="EMBL" id="GL882893">
    <property type="protein sequence ID" value="EGF77200.1"/>
    <property type="molecule type" value="Genomic_DNA"/>
</dbReference>
<evidence type="ECO:0000256" key="1">
    <source>
        <dbReference type="ARBA" id="ARBA00022723"/>
    </source>
</evidence>
<dbReference type="GeneID" id="18244431"/>
<dbReference type="InterPro" id="IPR000058">
    <property type="entry name" value="Znf_AN1"/>
</dbReference>
<dbReference type="OrthoDB" id="431929at2759"/>
<feature type="domain" description="AN1-type" evidence="5">
    <location>
        <begin position="97"/>
        <end position="145"/>
    </location>
</feature>
<accession>F4PCH8</accession>
<evidence type="ECO:0000256" key="3">
    <source>
        <dbReference type="ARBA" id="ARBA00022833"/>
    </source>
</evidence>
<dbReference type="STRING" id="684364.F4PCH8"/>
<protein>
    <recommendedName>
        <fullName evidence="5">AN1-type domain-containing protein</fullName>
    </recommendedName>
</protein>
<keyword evidence="7" id="KW-1185">Reference proteome</keyword>
<name>F4PCH8_BATDJ</name>
<evidence type="ECO:0000313" key="7">
    <source>
        <dbReference type="Proteomes" id="UP000007241"/>
    </source>
</evidence>
<evidence type="ECO:0000313" key="6">
    <source>
        <dbReference type="EMBL" id="EGF77200.1"/>
    </source>
</evidence>
<sequence>MNYGLNCSLALCNKLDFLPFVCQTCQCAYCPAHRFPDTHGCISTGQTSSYLVCPKCSQRIHQDKYSTDTETTDIDSQQILNRHIEASCPKELDNVLTSAKISCSFDGCSTAELWGVVCPSCTNKFCLAHRHKSSHNCPSIAQSAANKLEEQARIKAFVSQTLSKMPASNCTTPNTLNQPKANSKKLNPAVSLIKLKMHATGDTKILPENRVYLLCYSTELRTSMGVFYHSNTVIGRLLDLVASKANVKNTNNIASSGPPLGLFHGKTGNRLPNDKSLQDLLKSKVLSQGQCIVLDRSHEACIDVSNIPET</sequence>
<dbReference type="Pfam" id="PF01428">
    <property type="entry name" value="zf-AN1"/>
    <property type="match status" value="2"/>
</dbReference>
<dbReference type="Gene3D" id="4.10.1110.10">
    <property type="entry name" value="AN1-like Zinc finger"/>
    <property type="match status" value="2"/>
</dbReference>
<dbReference type="HOGENOM" id="CLU_052358_0_0_1"/>
<dbReference type="Proteomes" id="UP000007241">
    <property type="component" value="Unassembled WGS sequence"/>
</dbReference>
<keyword evidence="2 4" id="KW-0863">Zinc-finger</keyword>
<dbReference type="SMART" id="SM00154">
    <property type="entry name" value="ZnF_AN1"/>
    <property type="match status" value="2"/>
</dbReference>
<dbReference type="InterPro" id="IPR057358">
    <property type="entry name" value="UBL_ZFAND1-like"/>
</dbReference>
<evidence type="ECO:0000256" key="2">
    <source>
        <dbReference type="ARBA" id="ARBA00022771"/>
    </source>
</evidence>
<dbReference type="InParanoid" id="F4PCH8"/>
<dbReference type="GO" id="GO:0008270">
    <property type="term" value="F:zinc ion binding"/>
    <property type="evidence" value="ECO:0007669"/>
    <property type="project" value="UniProtKB-KW"/>
</dbReference>
<organism evidence="6 7">
    <name type="scientific">Batrachochytrium dendrobatidis (strain JAM81 / FGSC 10211)</name>
    <name type="common">Frog chytrid fungus</name>
    <dbReference type="NCBI Taxonomy" id="684364"/>
    <lineage>
        <taxon>Eukaryota</taxon>
        <taxon>Fungi</taxon>
        <taxon>Fungi incertae sedis</taxon>
        <taxon>Chytridiomycota</taxon>
        <taxon>Chytridiomycota incertae sedis</taxon>
        <taxon>Chytridiomycetes</taxon>
        <taxon>Rhizophydiales</taxon>
        <taxon>Rhizophydiales incertae sedis</taxon>
        <taxon>Batrachochytrium</taxon>
    </lineage>
</organism>
<keyword evidence="1" id="KW-0479">Metal-binding</keyword>
<dbReference type="OMA" id="KHIENNC"/>
<keyword evidence="3" id="KW-0862">Zinc</keyword>
<dbReference type="PANTHER" id="PTHR14677:SF40">
    <property type="entry name" value="CDC48-ASSOCIATED UBIQUITIN-LIKE_ZINC FINGER PROTEIN 1"/>
    <property type="match status" value="1"/>
</dbReference>